<protein>
    <submittedName>
        <fullName evidence="2">Uncharacterized protein</fullName>
    </submittedName>
</protein>
<organism evidence="1 2">
    <name type="scientific">Setaria digitata</name>
    <dbReference type="NCBI Taxonomy" id="48799"/>
    <lineage>
        <taxon>Eukaryota</taxon>
        <taxon>Metazoa</taxon>
        <taxon>Ecdysozoa</taxon>
        <taxon>Nematoda</taxon>
        <taxon>Chromadorea</taxon>
        <taxon>Rhabditida</taxon>
        <taxon>Spirurina</taxon>
        <taxon>Spiruromorpha</taxon>
        <taxon>Filarioidea</taxon>
        <taxon>Setariidae</taxon>
        <taxon>Setaria</taxon>
    </lineage>
</organism>
<dbReference type="AlphaFoldDB" id="A0A915PD81"/>
<evidence type="ECO:0000313" key="2">
    <source>
        <dbReference type="WBParaSite" id="sdigi.contig108.g4505.t1"/>
    </source>
</evidence>
<keyword evidence="1" id="KW-1185">Reference proteome</keyword>
<evidence type="ECO:0000313" key="1">
    <source>
        <dbReference type="Proteomes" id="UP000887581"/>
    </source>
</evidence>
<accession>A0A915PD81</accession>
<dbReference type="Proteomes" id="UP000887581">
    <property type="component" value="Unplaced"/>
</dbReference>
<name>A0A915PD81_9BILA</name>
<dbReference type="WBParaSite" id="sdigi.contig108.g4505.t1">
    <property type="protein sequence ID" value="sdigi.contig108.g4505.t1"/>
    <property type="gene ID" value="sdigi.contig108.g4505"/>
</dbReference>
<proteinExistence type="predicted"/>
<sequence length="58" mass="6778">MGIKWDRQSVVASVNQRPNWLMAVTTRLELCKIRKTDNRVEVEPLQIDSSSIRRHADE</sequence>
<reference evidence="2" key="1">
    <citation type="submission" date="2022-11" db="UniProtKB">
        <authorList>
            <consortium name="WormBaseParasite"/>
        </authorList>
    </citation>
    <scope>IDENTIFICATION</scope>
</reference>